<comment type="caution">
    <text evidence="4">The sequence shown here is derived from an EMBL/GenBank/DDBJ whole genome shotgun (WGS) entry which is preliminary data.</text>
</comment>
<name>A0A2S4A133_ARTGL</name>
<accession>A0A2S4A133</accession>
<dbReference type="SUPFAM" id="SSF51445">
    <property type="entry name" value="(Trans)glycosidases"/>
    <property type="match status" value="1"/>
</dbReference>
<evidence type="ECO:0000256" key="2">
    <source>
        <dbReference type="RuleBase" id="RU003679"/>
    </source>
</evidence>
<dbReference type="GO" id="GO:0004553">
    <property type="term" value="F:hydrolase activity, hydrolyzing O-glycosyl compounds"/>
    <property type="evidence" value="ECO:0007669"/>
    <property type="project" value="InterPro"/>
</dbReference>
<dbReference type="InterPro" id="IPR001944">
    <property type="entry name" value="Glycoside_Hdrlase_35"/>
</dbReference>
<keyword evidence="5" id="KW-1185">Reference proteome</keyword>
<evidence type="ECO:0000313" key="4">
    <source>
        <dbReference type="EMBL" id="POH75225.1"/>
    </source>
</evidence>
<reference evidence="4 5" key="1">
    <citation type="submission" date="2018-01" db="EMBL/GenBank/DDBJ databases">
        <title>Arthrobacter sp. nov., from glaciers in China.</title>
        <authorList>
            <person name="Liu Q."/>
            <person name="Xin Y.-H."/>
        </authorList>
    </citation>
    <scope>NUCLEOTIDE SEQUENCE [LARGE SCALE GENOMIC DNA]</scope>
    <source>
        <strain evidence="4 5">HLT2-12-2</strain>
    </source>
</reference>
<dbReference type="GO" id="GO:0005975">
    <property type="term" value="P:carbohydrate metabolic process"/>
    <property type="evidence" value="ECO:0007669"/>
    <property type="project" value="InterPro"/>
</dbReference>
<dbReference type="Pfam" id="PF01301">
    <property type="entry name" value="Glyco_hydro_35"/>
    <property type="match status" value="1"/>
</dbReference>
<evidence type="ECO:0000256" key="1">
    <source>
        <dbReference type="ARBA" id="ARBA00009809"/>
    </source>
</evidence>
<sequence>MIADSLQGVSKSFPLKTVIAFPRGPLLPEGTPAMHHAVVRQPAPAVAGHLRMGNPRIRVDSQKLIRDGKAWFPVMGEFHFSRYDAKLWRLELERMREGGITVVSTYVFWQHHQERQESFVWSGNRDLRAFIGLCAELGLDAVVRIGPWVHGEARNGGFPDWLQALPLQHRSNDEAYLDHVRPFFTEIARQLDGLYFGTGGPIVAIQVENELYDQSAHILTLKELALGLGMDAPLWTATAWGGAELPENEVLPLYGGYPEAFWEDAHPGWARGSRKHYFFTDIRDDHSIGADLRTTASLGQGTDSTRYPYATCELGSGMPSAYHRRPIIPAHDVAALALAKVGSGSAWQGYYMYHGASHPVGELSSLQESIETGYPNDLPVISYDFQAPVGEHGQLRESYHRLRAQHLFLAEVGPELAGMPLTLPQLLPENLDDVETLRWSVRSDGHAGFIFVNNHQPSTDALAAKEEVQFRVTLTDGNTVTGPENPVTIPAGAYFVWPFNLDLGRGATLHSSTAQLVTSVVAGQKKVVVFSRTAGIEPVFVLDLANDDGSLRRVRLASSVEASQVELAVTENLSILLITEAAALRLWKTEVDGVPRLILAESLLVRDGQLHLDAAVQQTLGVFPAVESLLAVPGSVAPDIRRLEDHGPFREFSLHLPASAVETTVHVHTVRDAVVLAPRRSGGPQNRAAAPLTEDYEQSARFDITFAAEQLPVGTKNVLHIDWVGDCARALVGGRLVSDNYWNGLPWEMDLSEHRDELLLHGLSIRAFAYDPGAAIYVEESIRPQRPTLEISSVGIRHSALVPVTIS</sequence>
<dbReference type="PRINTS" id="PR00742">
    <property type="entry name" value="GLHYDRLASE35"/>
</dbReference>
<gene>
    <name evidence="4" type="ORF">CVS27_01045</name>
</gene>
<dbReference type="EMBL" id="PPXC01000001">
    <property type="protein sequence ID" value="POH75225.1"/>
    <property type="molecule type" value="Genomic_DNA"/>
</dbReference>
<evidence type="ECO:0000313" key="5">
    <source>
        <dbReference type="Proteomes" id="UP000237061"/>
    </source>
</evidence>
<feature type="domain" description="Glycoside hydrolase 35 catalytic" evidence="3">
    <location>
        <begin position="64"/>
        <end position="405"/>
    </location>
</feature>
<comment type="similarity">
    <text evidence="1 2">Belongs to the glycosyl hydrolase 35 family.</text>
</comment>
<evidence type="ECO:0000259" key="3">
    <source>
        <dbReference type="Pfam" id="PF01301"/>
    </source>
</evidence>
<dbReference type="InterPro" id="IPR017853">
    <property type="entry name" value="GH"/>
</dbReference>
<dbReference type="InterPro" id="IPR031330">
    <property type="entry name" value="Gly_Hdrlase_35_cat"/>
</dbReference>
<protein>
    <recommendedName>
        <fullName evidence="3">Glycoside hydrolase 35 catalytic domain-containing protein</fullName>
    </recommendedName>
</protein>
<dbReference type="Proteomes" id="UP000237061">
    <property type="component" value="Unassembled WGS sequence"/>
</dbReference>
<dbReference type="AlphaFoldDB" id="A0A2S4A133"/>
<proteinExistence type="inferred from homology"/>
<dbReference type="PANTHER" id="PTHR23421">
    <property type="entry name" value="BETA-GALACTOSIDASE RELATED"/>
    <property type="match status" value="1"/>
</dbReference>
<dbReference type="Gene3D" id="3.20.20.80">
    <property type="entry name" value="Glycosidases"/>
    <property type="match status" value="1"/>
</dbReference>
<organism evidence="4 5">
    <name type="scientific">Arthrobacter glacialis</name>
    <dbReference type="NCBI Taxonomy" id="1664"/>
    <lineage>
        <taxon>Bacteria</taxon>
        <taxon>Bacillati</taxon>
        <taxon>Actinomycetota</taxon>
        <taxon>Actinomycetes</taxon>
        <taxon>Micrococcales</taxon>
        <taxon>Micrococcaceae</taxon>
        <taxon>Arthrobacter</taxon>
    </lineage>
</organism>